<dbReference type="AlphaFoldDB" id="J5QZ63"/>
<dbReference type="HOGENOM" id="CLU_064566_0_0_1"/>
<gene>
    <name evidence="2" type="ORF">A1Q1_00891</name>
</gene>
<dbReference type="PIRSF" id="PIRSF038021">
    <property type="entry name" value="UCP038021_RWDD2"/>
    <property type="match status" value="1"/>
</dbReference>
<dbReference type="CDD" id="cd24163">
    <property type="entry name" value="RWDD2_C"/>
    <property type="match status" value="1"/>
</dbReference>
<proteinExistence type="predicted"/>
<dbReference type="InterPro" id="IPR017359">
    <property type="entry name" value="Phi-like"/>
</dbReference>
<dbReference type="InterPro" id="IPR059181">
    <property type="entry name" value="RWDD2A-B_C"/>
</dbReference>
<organism evidence="2 3">
    <name type="scientific">Trichosporon asahii var. asahii (strain ATCC 90039 / CBS 2479 / JCM 2466 / KCTC 7840 / NBRC 103889/ NCYC 2677 / UAMH 7654)</name>
    <name type="common">Yeast</name>
    <dbReference type="NCBI Taxonomy" id="1186058"/>
    <lineage>
        <taxon>Eukaryota</taxon>
        <taxon>Fungi</taxon>
        <taxon>Dikarya</taxon>
        <taxon>Basidiomycota</taxon>
        <taxon>Agaricomycotina</taxon>
        <taxon>Tremellomycetes</taxon>
        <taxon>Trichosporonales</taxon>
        <taxon>Trichosporonaceae</taxon>
        <taxon>Trichosporon</taxon>
    </lineage>
</organism>
<evidence type="ECO:0000259" key="1">
    <source>
        <dbReference type="Pfam" id="PF06544"/>
    </source>
</evidence>
<sequence length="298" mass="32761">MSEALSALQLLAAMYPLPDELVFDSASQSALDTEEDTADVYNVVVRAPIDDEEDPRRIELSVAIPVSGQTRIAPRQPDFLTRSAFEQLLADMPGPVEAPTDYIMTVIEYIRATASVSAACDASKLMDQSLILEEPEVVVAPTPVRDEGPLCRCWFWLPSLDSKDKTREIVTYTFEYGLTGFVLAGKPGLICVEGGGKDIDRYMSKVKSESWGDVPSFQKKVCFEGSLVSVSSTNLKQVTERLRSPITTRAFSEMKDITSIITHYGRFSHRGDMGEVKKLMDEWGVGGDFGAAVMGSHN</sequence>
<protein>
    <recommendedName>
        <fullName evidence="1">Small nuclear ribonucleoprotein Prp3 C-terminal domain-containing protein</fullName>
    </recommendedName>
</protein>
<evidence type="ECO:0000313" key="3">
    <source>
        <dbReference type="Proteomes" id="UP000002748"/>
    </source>
</evidence>
<reference evidence="2 3" key="1">
    <citation type="journal article" date="2012" name="Eukaryot. Cell">
        <title>Draft genome sequence of CBS 2479, the standard type strain of Trichosporon asahii.</title>
        <authorList>
            <person name="Yang R.Y."/>
            <person name="Li H.T."/>
            <person name="Zhu H."/>
            <person name="Zhou G.P."/>
            <person name="Wang M."/>
            <person name="Wang L."/>
        </authorList>
    </citation>
    <scope>NUCLEOTIDE SEQUENCE [LARGE SCALE GENOMIC DNA]</scope>
    <source>
        <strain evidence="3">ATCC 90039 / CBS 2479 / JCM 2466 / KCTC 7840 / NCYC 2677 / UAMH 7654</strain>
    </source>
</reference>
<dbReference type="OrthoDB" id="432412at2759"/>
<accession>J5QZ63</accession>
<dbReference type="VEuPathDB" id="FungiDB:A1Q1_00891"/>
<dbReference type="EMBL" id="ALBS01000144">
    <property type="protein sequence ID" value="EJT49878.1"/>
    <property type="molecule type" value="Genomic_DNA"/>
</dbReference>
<dbReference type="Pfam" id="PF06544">
    <property type="entry name" value="Prp3_C"/>
    <property type="match status" value="1"/>
</dbReference>
<dbReference type="PANTHER" id="PTHR15955">
    <property type="entry name" value="RWD DOMAIN CONTAINING PROTEIN 2"/>
    <property type="match status" value="1"/>
</dbReference>
<dbReference type="Proteomes" id="UP000002748">
    <property type="component" value="Unassembled WGS sequence"/>
</dbReference>
<name>J5QZ63_TRIAS</name>
<feature type="domain" description="Small nuclear ribonucleoprotein Prp3 C-terminal" evidence="1">
    <location>
        <begin position="153"/>
        <end position="218"/>
    </location>
</feature>
<comment type="caution">
    <text evidence="2">The sequence shown here is derived from an EMBL/GenBank/DDBJ whole genome shotgun (WGS) entry which is preliminary data.</text>
</comment>
<evidence type="ECO:0000313" key="2">
    <source>
        <dbReference type="EMBL" id="EJT49878.1"/>
    </source>
</evidence>
<dbReference type="PANTHER" id="PTHR15955:SF10">
    <property type="entry name" value="DUF1115 DOMAIN PROTEIN (AFU_ORTHOLOGUE AFUA_5G14750)"/>
    <property type="match status" value="1"/>
</dbReference>
<dbReference type="InterPro" id="IPR010541">
    <property type="entry name" value="Prp3_C"/>
</dbReference>
<dbReference type="KEGG" id="tasa:A1Q1_00891"/>
<dbReference type="GeneID" id="25984405"/>
<dbReference type="RefSeq" id="XP_014180989.1">
    <property type="nucleotide sequence ID" value="XM_014325514.1"/>
</dbReference>